<dbReference type="Pfam" id="PF08905">
    <property type="entry name" value="DUF1850"/>
    <property type="match status" value="1"/>
</dbReference>
<keyword evidence="2" id="KW-1185">Reference proteome</keyword>
<gene>
    <name evidence="1" type="ORF">IMZ08_15495</name>
</gene>
<evidence type="ECO:0000313" key="2">
    <source>
        <dbReference type="Proteomes" id="UP001516662"/>
    </source>
</evidence>
<reference evidence="1 2" key="1">
    <citation type="submission" date="2020-10" db="EMBL/GenBank/DDBJ databases">
        <title>Bacillus sp. HD4P25, an endophyte from a halophyte.</title>
        <authorList>
            <person name="Sun J.-Q."/>
        </authorList>
    </citation>
    <scope>NUCLEOTIDE SEQUENCE [LARGE SCALE GENOMIC DNA]</scope>
    <source>
        <strain evidence="1 2">YIM 93174</strain>
    </source>
</reference>
<dbReference type="EMBL" id="JADCLJ010000022">
    <property type="protein sequence ID" value="MBE4909456.1"/>
    <property type="molecule type" value="Genomic_DNA"/>
</dbReference>
<sequence length="176" mass="20834">MRRRKAFNRMIPLIVSVLIVLFFLIPYKSVLSFSFQNTSKVITYIPVDMRGESFQIKFTHTIHLSDVLETYSIDSDHKIHQTEFMFEDFNVGMPSNAYGDEKFVEKDGKYYITNMDRVHSYLDIKIAQTIPYHVVIYEGEEHSLLDFIEPGTWTRLQSKKINLWQLLRGVNMLEQR</sequence>
<proteinExistence type="predicted"/>
<dbReference type="Proteomes" id="UP001516662">
    <property type="component" value="Unassembled WGS sequence"/>
</dbReference>
<accession>A0ABR9QLS8</accession>
<name>A0ABR9QLS8_9BACI</name>
<organism evidence="1 2">
    <name type="scientific">Litchfieldia luteola</name>
    <dbReference type="NCBI Taxonomy" id="682179"/>
    <lineage>
        <taxon>Bacteria</taxon>
        <taxon>Bacillati</taxon>
        <taxon>Bacillota</taxon>
        <taxon>Bacilli</taxon>
        <taxon>Bacillales</taxon>
        <taxon>Bacillaceae</taxon>
        <taxon>Litchfieldia</taxon>
    </lineage>
</organism>
<dbReference type="RefSeq" id="WP_193538101.1">
    <property type="nucleotide sequence ID" value="NZ_JADCLJ010000022.1"/>
</dbReference>
<dbReference type="InterPro" id="IPR015001">
    <property type="entry name" value="DUF1850"/>
</dbReference>
<evidence type="ECO:0000313" key="1">
    <source>
        <dbReference type="EMBL" id="MBE4909456.1"/>
    </source>
</evidence>
<protein>
    <submittedName>
        <fullName evidence="1">DUF1850 domain-containing protein</fullName>
    </submittedName>
</protein>
<comment type="caution">
    <text evidence="1">The sequence shown here is derived from an EMBL/GenBank/DDBJ whole genome shotgun (WGS) entry which is preliminary data.</text>
</comment>